<organism evidence="5">
    <name type="scientific">Drosophila persimilis</name>
    <name type="common">Fruit fly</name>
    <dbReference type="NCBI Taxonomy" id="7234"/>
    <lineage>
        <taxon>Eukaryota</taxon>
        <taxon>Metazoa</taxon>
        <taxon>Ecdysozoa</taxon>
        <taxon>Arthropoda</taxon>
        <taxon>Hexapoda</taxon>
        <taxon>Insecta</taxon>
        <taxon>Pterygota</taxon>
        <taxon>Neoptera</taxon>
        <taxon>Endopterygota</taxon>
        <taxon>Diptera</taxon>
        <taxon>Brachycera</taxon>
        <taxon>Muscomorpha</taxon>
        <taxon>Ephydroidea</taxon>
        <taxon>Drosophilidae</taxon>
        <taxon>Drosophila</taxon>
        <taxon>Sophophora</taxon>
    </lineage>
</organism>
<dbReference type="PANTHER" id="PTHR46513:SF41">
    <property type="entry name" value="LOW-DENSITY LIPOPROTEIN RECEPTOR-RELATED PROTEIN"/>
    <property type="match status" value="1"/>
</dbReference>
<dbReference type="InterPro" id="IPR050778">
    <property type="entry name" value="Cueball_EGF_LRP_Nidogen"/>
</dbReference>
<dbReference type="Gene3D" id="2.120.10.30">
    <property type="entry name" value="TolB, C-terminal domain"/>
    <property type="match status" value="1"/>
</dbReference>
<accession>B4G3D4</accession>
<dbReference type="PANTHER" id="PTHR46513">
    <property type="entry name" value="VITELLOGENIN RECEPTOR-LIKE PROTEIN-RELATED-RELATED"/>
    <property type="match status" value="1"/>
</dbReference>
<evidence type="ECO:0000313" key="4">
    <source>
        <dbReference type="EMBL" id="EDW24316.1"/>
    </source>
</evidence>
<keyword evidence="5" id="KW-1185">Reference proteome</keyword>
<name>B4G3D4_DROPE</name>
<proteinExistence type="predicted"/>
<reference evidence="4 5" key="1">
    <citation type="journal article" date="2007" name="Nature">
        <title>Evolution of genes and genomes on the Drosophila phylogeny.</title>
        <authorList>
            <consortium name="Drosophila 12 Genomes Consortium"/>
            <person name="Clark A.G."/>
            <person name="Eisen M.B."/>
            <person name="Smith D.R."/>
            <person name="Bergman C.M."/>
            <person name="Oliver B."/>
            <person name="Markow T.A."/>
            <person name="Kaufman T.C."/>
            <person name="Kellis M."/>
            <person name="Gelbart W."/>
            <person name="Iyer V.N."/>
            <person name="Pollard D.A."/>
            <person name="Sackton T.B."/>
            <person name="Larracuente A.M."/>
            <person name="Singh N.D."/>
            <person name="Abad J.P."/>
            <person name="Abt D.N."/>
            <person name="Adryan B."/>
            <person name="Aguade M."/>
            <person name="Akashi H."/>
            <person name="Anderson W.W."/>
            <person name="Aquadro C.F."/>
            <person name="Ardell D.H."/>
            <person name="Arguello R."/>
            <person name="Artieri C.G."/>
            <person name="Barbash D.A."/>
            <person name="Barker D."/>
            <person name="Barsanti P."/>
            <person name="Batterham P."/>
            <person name="Batzoglou S."/>
            <person name="Begun D."/>
            <person name="Bhutkar A."/>
            <person name="Blanco E."/>
            <person name="Bosak S.A."/>
            <person name="Bradley R.K."/>
            <person name="Brand A.D."/>
            <person name="Brent M.R."/>
            <person name="Brooks A.N."/>
            <person name="Brown R.H."/>
            <person name="Butlin R.K."/>
            <person name="Caggese C."/>
            <person name="Calvi B.R."/>
            <person name="Bernardo de Carvalho A."/>
            <person name="Caspi A."/>
            <person name="Castrezana S."/>
            <person name="Celniker S.E."/>
            <person name="Chang J.L."/>
            <person name="Chapple C."/>
            <person name="Chatterji S."/>
            <person name="Chinwalla A."/>
            <person name="Civetta A."/>
            <person name="Clifton S.W."/>
            <person name="Comeron J.M."/>
            <person name="Costello J.C."/>
            <person name="Coyne J.A."/>
            <person name="Daub J."/>
            <person name="David R.G."/>
            <person name="Delcher A.L."/>
            <person name="Delehaunty K."/>
            <person name="Do C.B."/>
            <person name="Ebling H."/>
            <person name="Edwards K."/>
            <person name="Eickbush T."/>
            <person name="Evans J.D."/>
            <person name="Filipski A."/>
            <person name="Findeiss S."/>
            <person name="Freyhult E."/>
            <person name="Fulton L."/>
            <person name="Fulton R."/>
            <person name="Garcia A.C."/>
            <person name="Gardiner A."/>
            <person name="Garfield D.A."/>
            <person name="Garvin B.E."/>
            <person name="Gibson G."/>
            <person name="Gilbert D."/>
            <person name="Gnerre S."/>
            <person name="Godfrey J."/>
            <person name="Good R."/>
            <person name="Gotea V."/>
            <person name="Gravely B."/>
            <person name="Greenberg A.J."/>
            <person name="Griffiths-Jones S."/>
            <person name="Gross S."/>
            <person name="Guigo R."/>
            <person name="Gustafson E.A."/>
            <person name="Haerty W."/>
            <person name="Hahn M.W."/>
            <person name="Halligan D.L."/>
            <person name="Halpern A.L."/>
            <person name="Halter G.M."/>
            <person name="Han M.V."/>
            <person name="Heger A."/>
            <person name="Hillier L."/>
            <person name="Hinrichs A.S."/>
            <person name="Holmes I."/>
            <person name="Hoskins R.A."/>
            <person name="Hubisz M.J."/>
            <person name="Hultmark D."/>
            <person name="Huntley M.A."/>
            <person name="Jaffe D.B."/>
            <person name="Jagadeeshan S."/>
            <person name="Jeck W.R."/>
            <person name="Johnson J."/>
            <person name="Jones C.D."/>
            <person name="Jordan W.C."/>
            <person name="Karpen G.H."/>
            <person name="Kataoka E."/>
            <person name="Keightley P.D."/>
            <person name="Kheradpour P."/>
            <person name="Kirkness E.F."/>
            <person name="Koerich L.B."/>
            <person name="Kristiansen K."/>
            <person name="Kudrna D."/>
            <person name="Kulathinal R.J."/>
            <person name="Kumar S."/>
            <person name="Kwok R."/>
            <person name="Lander E."/>
            <person name="Langley C.H."/>
            <person name="Lapoint R."/>
            <person name="Lazzaro B.P."/>
            <person name="Lee S.J."/>
            <person name="Levesque L."/>
            <person name="Li R."/>
            <person name="Lin C.F."/>
            <person name="Lin M.F."/>
            <person name="Lindblad-Toh K."/>
            <person name="Llopart A."/>
            <person name="Long M."/>
            <person name="Low L."/>
            <person name="Lozovsky E."/>
            <person name="Lu J."/>
            <person name="Luo M."/>
            <person name="Machado C.A."/>
            <person name="Makalowski W."/>
            <person name="Marzo M."/>
            <person name="Matsuda M."/>
            <person name="Matzkin L."/>
            <person name="McAllister B."/>
            <person name="McBride C.S."/>
            <person name="McKernan B."/>
            <person name="McKernan K."/>
            <person name="Mendez-Lago M."/>
            <person name="Minx P."/>
            <person name="Mollenhauer M.U."/>
            <person name="Montooth K."/>
            <person name="Mount S.M."/>
            <person name="Mu X."/>
            <person name="Myers E."/>
            <person name="Negre B."/>
            <person name="Newfeld S."/>
            <person name="Nielsen R."/>
            <person name="Noor M.A."/>
            <person name="O'Grady P."/>
            <person name="Pachter L."/>
            <person name="Papaceit M."/>
            <person name="Parisi M.J."/>
            <person name="Parisi M."/>
            <person name="Parts L."/>
            <person name="Pedersen J.S."/>
            <person name="Pesole G."/>
            <person name="Phillippy A.M."/>
            <person name="Ponting C.P."/>
            <person name="Pop M."/>
            <person name="Porcelli D."/>
            <person name="Powell J.R."/>
            <person name="Prohaska S."/>
            <person name="Pruitt K."/>
            <person name="Puig M."/>
            <person name="Quesneville H."/>
            <person name="Ram K.R."/>
            <person name="Rand D."/>
            <person name="Rasmussen M.D."/>
            <person name="Reed L.K."/>
            <person name="Reenan R."/>
            <person name="Reily A."/>
            <person name="Remington K.A."/>
            <person name="Rieger T.T."/>
            <person name="Ritchie M.G."/>
            <person name="Robin C."/>
            <person name="Rogers Y.H."/>
            <person name="Rohde C."/>
            <person name="Rozas J."/>
            <person name="Rubenfield M.J."/>
            <person name="Ruiz A."/>
            <person name="Russo S."/>
            <person name="Salzberg S.L."/>
            <person name="Sanchez-Gracia A."/>
            <person name="Saranga D.J."/>
            <person name="Sato H."/>
            <person name="Schaeffer S.W."/>
            <person name="Schatz M.C."/>
            <person name="Schlenke T."/>
            <person name="Schwartz R."/>
            <person name="Segarra C."/>
            <person name="Singh R.S."/>
            <person name="Sirot L."/>
            <person name="Sirota M."/>
            <person name="Sisneros N.B."/>
            <person name="Smith C.D."/>
            <person name="Smith T.F."/>
            <person name="Spieth J."/>
            <person name="Stage D.E."/>
            <person name="Stark A."/>
            <person name="Stephan W."/>
            <person name="Strausberg R.L."/>
            <person name="Strempel S."/>
            <person name="Sturgill D."/>
            <person name="Sutton G."/>
            <person name="Sutton G.G."/>
            <person name="Tao W."/>
            <person name="Teichmann S."/>
            <person name="Tobari Y.N."/>
            <person name="Tomimura Y."/>
            <person name="Tsolas J.M."/>
            <person name="Valente V.L."/>
            <person name="Venter E."/>
            <person name="Venter J.C."/>
            <person name="Vicario S."/>
            <person name="Vieira F.G."/>
            <person name="Vilella A.J."/>
            <person name="Villasante A."/>
            <person name="Walenz B."/>
            <person name="Wang J."/>
            <person name="Wasserman M."/>
            <person name="Watts T."/>
            <person name="Wilson D."/>
            <person name="Wilson R.K."/>
            <person name="Wing R.A."/>
            <person name="Wolfner M.F."/>
            <person name="Wong A."/>
            <person name="Wong G.K."/>
            <person name="Wu C.I."/>
            <person name="Wu G."/>
            <person name="Yamamoto D."/>
            <person name="Yang H.P."/>
            <person name="Yang S.P."/>
            <person name="Yorke J.A."/>
            <person name="Yoshida K."/>
            <person name="Zdobnov E."/>
            <person name="Zhang P."/>
            <person name="Zhang Y."/>
            <person name="Zimin A.V."/>
            <person name="Baldwin J."/>
            <person name="Abdouelleil A."/>
            <person name="Abdulkadir J."/>
            <person name="Abebe A."/>
            <person name="Abera B."/>
            <person name="Abreu J."/>
            <person name="Acer S.C."/>
            <person name="Aftuck L."/>
            <person name="Alexander A."/>
            <person name="An P."/>
            <person name="Anderson E."/>
            <person name="Anderson S."/>
            <person name="Arachi H."/>
            <person name="Azer M."/>
            <person name="Bachantsang P."/>
            <person name="Barry A."/>
            <person name="Bayul T."/>
            <person name="Berlin A."/>
            <person name="Bessette D."/>
            <person name="Bloom T."/>
            <person name="Blye J."/>
            <person name="Boguslavskiy L."/>
            <person name="Bonnet C."/>
            <person name="Boukhgalter B."/>
            <person name="Bourzgui I."/>
            <person name="Brown A."/>
            <person name="Cahill P."/>
            <person name="Channer S."/>
            <person name="Cheshatsang Y."/>
            <person name="Chuda L."/>
            <person name="Citroen M."/>
            <person name="Collymore A."/>
            <person name="Cooke P."/>
            <person name="Costello M."/>
            <person name="D'Aco K."/>
            <person name="Daza R."/>
            <person name="De Haan G."/>
            <person name="DeGray S."/>
            <person name="DeMaso C."/>
            <person name="Dhargay N."/>
            <person name="Dooley K."/>
            <person name="Dooley E."/>
            <person name="Doricent M."/>
            <person name="Dorje P."/>
            <person name="Dorjee K."/>
            <person name="Dupes A."/>
            <person name="Elong R."/>
            <person name="Falk J."/>
            <person name="Farina A."/>
            <person name="Faro S."/>
            <person name="Ferguson D."/>
            <person name="Fisher S."/>
            <person name="Foley C.D."/>
            <person name="Franke A."/>
            <person name="Friedrich D."/>
            <person name="Gadbois L."/>
            <person name="Gearin G."/>
            <person name="Gearin C.R."/>
            <person name="Giannoukos G."/>
            <person name="Goode T."/>
            <person name="Graham J."/>
            <person name="Grandbois E."/>
            <person name="Grewal S."/>
            <person name="Gyaltsen K."/>
            <person name="Hafez N."/>
            <person name="Hagos B."/>
            <person name="Hall J."/>
            <person name="Henson C."/>
            <person name="Hollinger A."/>
            <person name="Honan T."/>
            <person name="Huard M.D."/>
            <person name="Hughes L."/>
            <person name="Hurhula B."/>
            <person name="Husby M.E."/>
            <person name="Kamat A."/>
            <person name="Kanga B."/>
            <person name="Kashin S."/>
            <person name="Khazanovich D."/>
            <person name="Kisner P."/>
            <person name="Lance K."/>
            <person name="Lara M."/>
            <person name="Lee W."/>
            <person name="Lennon N."/>
            <person name="Letendre F."/>
            <person name="LeVine R."/>
            <person name="Lipovsky A."/>
            <person name="Liu X."/>
            <person name="Liu J."/>
            <person name="Liu S."/>
            <person name="Lokyitsang T."/>
            <person name="Lokyitsang Y."/>
            <person name="Lubonja R."/>
            <person name="Lui A."/>
            <person name="MacDonald P."/>
            <person name="Magnisalis V."/>
            <person name="Maru K."/>
            <person name="Matthews C."/>
            <person name="McCusker W."/>
            <person name="McDonough S."/>
            <person name="Mehta T."/>
            <person name="Meldrim J."/>
            <person name="Meneus L."/>
            <person name="Mihai O."/>
            <person name="Mihalev A."/>
            <person name="Mihova T."/>
            <person name="Mittelman R."/>
            <person name="Mlenga V."/>
            <person name="Montmayeur A."/>
            <person name="Mulrain L."/>
            <person name="Navidi A."/>
            <person name="Naylor J."/>
            <person name="Negash T."/>
            <person name="Nguyen T."/>
            <person name="Nguyen N."/>
            <person name="Nicol R."/>
            <person name="Norbu C."/>
            <person name="Norbu N."/>
            <person name="Novod N."/>
            <person name="O'Neill B."/>
            <person name="Osman S."/>
            <person name="Markiewicz E."/>
            <person name="Oyono O.L."/>
            <person name="Patti C."/>
            <person name="Phunkhang P."/>
            <person name="Pierre F."/>
            <person name="Priest M."/>
            <person name="Raghuraman S."/>
            <person name="Rege F."/>
            <person name="Reyes R."/>
            <person name="Rise C."/>
            <person name="Rogov P."/>
            <person name="Ross K."/>
            <person name="Ryan E."/>
            <person name="Settipalli S."/>
            <person name="Shea T."/>
            <person name="Sherpa N."/>
            <person name="Shi L."/>
            <person name="Shih D."/>
            <person name="Sparrow T."/>
            <person name="Spaulding J."/>
            <person name="Stalker J."/>
            <person name="Stange-Thomann N."/>
            <person name="Stavropoulos S."/>
            <person name="Stone C."/>
            <person name="Strader C."/>
            <person name="Tesfaye S."/>
            <person name="Thomson T."/>
            <person name="Thoulutsang Y."/>
            <person name="Thoulutsang D."/>
            <person name="Topham K."/>
            <person name="Topping I."/>
            <person name="Tsamla T."/>
            <person name="Vassiliev H."/>
            <person name="Vo A."/>
            <person name="Wangchuk T."/>
            <person name="Wangdi T."/>
            <person name="Weiand M."/>
            <person name="Wilkinson J."/>
            <person name="Wilson A."/>
            <person name="Yadav S."/>
            <person name="Young G."/>
            <person name="Yu Q."/>
            <person name="Zembek L."/>
            <person name="Zhong D."/>
            <person name="Zimmer A."/>
            <person name="Zwirko Z."/>
            <person name="Jaffe D.B."/>
            <person name="Alvarez P."/>
            <person name="Brockman W."/>
            <person name="Butler J."/>
            <person name="Chin C."/>
            <person name="Gnerre S."/>
            <person name="Grabherr M."/>
            <person name="Kleber M."/>
            <person name="Mauceli E."/>
            <person name="MacCallum I."/>
        </authorList>
    </citation>
    <scope>NUCLEOTIDE SEQUENCE [LARGE SCALE GENOMIC DNA]</scope>
    <source>
        <strain evidence="5">MSH-3 / Tucson 14011-0111.49</strain>
    </source>
</reference>
<dbReference type="EMBL" id="CH479179">
    <property type="protein sequence ID" value="EDW24316.1"/>
    <property type="molecule type" value="Genomic_DNA"/>
</dbReference>
<dbReference type="Proteomes" id="UP000008744">
    <property type="component" value="Unassembled WGS sequence"/>
</dbReference>
<evidence type="ECO:0000256" key="2">
    <source>
        <dbReference type="ARBA" id="ARBA00022737"/>
    </source>
</evidence>
<dbReference type="AlphaFoldDB" id="B4G3D4"/>
<evidence type="ECO:0000256" key="1">
    <source>
        <dbReference type="ARBA" id="ARBA00022536"/>
    </source>
</evidence>
<dbReference type="OrthoDB" id="7883759at2759"/>
<gene>
    <name evidence="4" type="primary">Dper\GL23470</name>
    <name evidence="4" type="ORF">Dper_GL23470</name>
</gene>
<dbReference type="InterPro" id="IPR011042">
    <property type="entry name" value="6-blade_b-propeller_TolB-like"/>
</dbReference>
<keyword evidence="1" id="KW-0245">EGF-like domain</keyword>
<protein>
    <submittedName>
        <fullName evidence="4">GL23470</fullName>
    </submittedName>
</protein>
<sequence length="496" mass="55964">MTSDTEAHLIEVARLDGSSRHVLLWKGVEKPRSLVLEPRRGYMYMDRVASGSIRRATMDESALQSWPGAHIRPEDETALLDGKKRRILVGSSDYVYWSDWSTGDIDQDGPEPQPRQGRALHPPSYARLPECAVAGVRKEYPCGDSWANSQKPGNIAVHAMKTRRLLFSTDVGSHLGPESMAMRAWSWKESRRWPWTNSEQHCRLGGFMYWLDDKAGLERITVNGERRSVIFSQGSTQSLPFKDLKYAIENLPDIAFDVQRDQAADEDGAKRLWTSVPGYHYHNAFYKDKCPRHRFGGEAFPIRQQQQQHQAEQQKPTAAEVDVTPPSESSEDSDDSGVSWDELSSVPPRPIPLGTISAIATKSMQIKSTKRIPIPCVATFLSGCPCSSRTLYVLLCGHQSFPFGRLRFFCRIHSNICCASYLDNVVDKLEKKREYDGPSQDSHPVGAVGSPDDDDWLEISVCLQADFFHIRNTLRNHLTGMHFIPYSGKENSYDSN</sequence>
<evidence type="ECO:0000256" key="3">
    <source>
        <dbReference type="SAM" id="MobiDB-lite"/>
    </source>
</evidence>
<feature type="region of interest" description="Disordered" evidence="3">
    <location>
        <begin position="302"/>
        <end position="346"/>
    </location>
</feature>
<dbReference type="SUPFAM" id="SSF101898">
    <property type="entry name" value="NHL repeat"/>
    <property type="match status" value="1"/>
</dbReference>
<dbReference type="eggNOG" id="KOG1215">
    <property type="taxonomic scope" value="Eukaryota"/>
</dbReference>
<dbReference type="HOGENOM" id="CLU_550150_0_0_1"/>
<keyword evidence="2" id="KW-0677">Repeat</keyword>
<feature type="compositionally biased region" description="Low complexity" evidence="3">
    <location>
        <begin position="304"/>
        <end position="314"/>
    </location>
</feature>
<evidence type="ECO:0000313" key="5">
    <source>
        <dbReference type="Proteomes" id="UP000008744"/>
    </source>
</evidence>